<dbReference type="AlphaFoldDB" id="A0A8H7CQC6"/>
<evidence type="ECO:0000259" key="2">
    <source>
        <dbReference type="Pfam" id="PF24883"/>
    </source>
</evidence>
<keyword evidence="1" id="KW-0677">Repeat</keyword>
<proteinExistence type="predicted"/>
<name>A0A8H7CQC6_9AGAR</name>
<dbReference type="SUPFAM" id="SSF52540">
    <property type="entry name" value="P-loop containing nucleoside triphosphate hydrolases"/>
    <property type="match status" value="1"/>
</dbReference>
<dbReference type="OrthoDB" id="7464126at2759"/>
<protein>
    <submittedName>
        <fullName evidence="3">ANK-REP-REGION domain-containing protein</fullName>
    </submittedName>
</protein>
<feature type="domain" description="Nephrocystin 3-like N-terminal" evidence="2">
    <location>
        <begin position="221"/>
        <end position="379"/>
    </location>
</feature>
<dbReference type="Pfam" id="PF24883">
    <property type="entry name" value="NPHP3_N"/>
    <property type="match status" value="1"/>
</dbReference>
<reference evidence="3" key="1">
    <citation type="submission" date="2020-05" db="EMBL/GenBank/DDBJ databases">
        <title>Mycena genomes resolve the evolution of fungal bioluminescence.</title>
        <authorList>
            <person name="Tsai I.J."/>
        </authorList>
    </citation>
    <scope>NUCLEOTIDE SEQUENCE</scope>
    <source>
        <strain evidence="3">160909Yilan</strain>
    </source>
</reference>
<gene>
    <name evidence="3" type="ORF">MSAN_01984000</name>
</gene>
<evidence type="ECO:0000313" key="3">
    <source>
        <dbReference type="EMBL" id="KAF7343633.1"/>
    </source>
</evidence>
<dbReference type="Gene3D" id="3.40.50.300">
    <property type="entry name" value="P-loop containing nucleotide triphosphate hydrolases"/>
    <property type="match status" value="1"/>
</dbReference>
<dbReference type="PANTHER" id="PTHR10039">
    <property type="entry name" value="AMELOGENIN"/>
    <property type="match status" value="1"/>
</dbReference>
<dbReference type="InterPro" id="IPR027417">
    <property type="entry name" value="P-loop_NTPase"/>
</dbReference>
<keyword evidence="4" id="KW-1185">Reference proteome</keyword>
<evidence type="ECO:0000313" key="4">
    <source>
        <dbReference type="Proteomes" id="UP000623467"/>
    </source>
</evidence>
<dbReference type="EMBL" id="JACAZH010000023">
    <property type="protein sequence ID" value="KAF7343633.1"/>
    <property type="molecule type" value="Genomic_DNA"/>
</dbReference>
<organism evidence="3 4">
    <name type="scientific">Mycena sanguinolenta</name>
    <dbReference type="NCBI Taxonomy" id="230812"/>
    <lineage>
        <taxon>Eukaryota</taxon>
        <taxon>Fungi</taxon>
        <taxon>Dikarya</taxon>
        <taxon>Basidiomycota</taxon>
        <taxon>Agaricomycotina</taxon>
        <taxon>Agaricomycetes</taxon>
        <taxon>Agaricomycetidae</taxon>
        <taxon>Agaricales</taxon>
        <taxon>Marasmiineae</taxon>
        <taxon>Mycenaceae</taxon>
        <taxon>Mycena</taxon>
    </lineage>
</organism>
<sequence>MADIVGLLGSVLQLVDTVKKAREYVHTFRDAQKQRKLLLIEIESLEPLLRELDDRIRRSEAGGSTGGIRKFEEPLIRFRGAMERLAEKLQHDGSFDLVDRLTWSLWKKEDVEEELNVVERFKSSLTLGLELDIWDLAQGTPLCPHSRHHAHNEVPGTITTIEDAAQEQRIDHSYIFKSVRDIAQRQQQYFTATERETIITWYSLLNFFLRQADIFRSHQPGTCRWFLEMDTFKKWKSGVGKVLWCRGIPGAGKTVLVSIAVDHLRAEQQHDNIGVAVAYLSHRETDAHTPSTLLASLWRQLVVGQSIASVEKLYHEHREPGTKPTLDEDHAILCSTISHYFRVFVLIDALDEYPDSERGVLIWYLSQLGTNVSLMLTSRPHITLSDIDTAQLQVLEIEATEEDIRCHINAQIFKSPRLSKHIQNCPGLVERIEERIVRRSAGMFLMAKLHMDSIAGKHTVKAVHAALQNLPGDLEGTYDEIMERINRQSQDDRDLALHTLSWICNAQRPLRPSELRETLAVEPGTTELDPNNLLDMETILSPTLPSSPPSPARCCRGVLSSSLARAASCRQALSFSLPLWLPARRDRNDASPPPLDFEFFETTRDEIRRTRESRVLPACDKRLTQPSSNHRERLDLNGTCFHAASRSLSIFLSADTLWHRGKAQIAICSTPTRVSPLSRLAAHIDEAQGDSCPRRSLSTLVAPTAVPVRRSHRPPRLRARVLHPSPIAAARCSALLPIRLRLIACPLCFTHHLHVDVDALQPLSWRQSFPVHFVSAARP</sequence>
<dbReference type="Proteomes" id="UP000623467">
    <property type="component" value="Unassembled WGS sequence"/>
</dbReference>
<accession>A0A8H7CQC6</accession>
<dbReference type="InterPro" id="IPR056884">
    <property type="entry name" value="NPHP3-like_N"/>
</dbReference>
<comment type="caution">
    <text evidence="3">The sequence shown here is derived from an EMBL/GenBank/DDBJ whole genome shotgun (WGS) entry which is preliminary data.</text>
</comment>
<dbReference type="PANTHER" id="PTHR10039:SF15">
    <property type="entry name" value="NACHT DOMAIN-CONTAINING PROTEIN"/>
    <property type="match status" value="1"/>
</dbReference>
<evidence type="ECO:0000256" key="1">
    <source>
        <dbReference type="ARBA" id="ARBA00022737"/>
    </source>
</evidence>